<keyword evidence="1" id="KW-0732">Signal</keyword>
<accession>A0A8H4AEJ8</accession>
<reference evidence="2 3" key="1">
    <citation type="journal article" date="2019" name="Environ. Microbiol.">
        <title>At the nexus of three kingdoms: the genome of the mycorrhizal fungus Gigaspora margarita provides insights into plant, endobacterial and fungal interactions.</title>
        <authorList>
            <person name="Venice F."/>
            <person name="Ghignone S."/>
            <person name="Salvioli di Fossalunga A."/>
            <person name="Amselem J."/>
            <person name="Novero M."/>
            <person name="Xianan X."/>
            <person name="Sedzielewska Toro K."/>
            <person name="Morin E."/>
            <person name="Lipzen A."/>
            <person name="Grigoriev I.V."/>
            <person name="Henrissat B."/>
            <person name="Martin F.M."/>
            <person name="Bonfante P."/>
        </authorList>
    </citation>
    <scope>NUCLEOTIDE SEQUENCE [LARGE SCALE GENOMIC DNA]</scope>
    <source>
        <strain evidence="2 3">BEG34</strain>
    </source>
</reference>
<dbReference type="EMBL" id="WTPW01000716">
    <property type="protein sequence ID" value="KAF0485826.1"/>
    <property type="molecule type" value="Genomic_DNA"/>
</dbReference>
<gene>
    <name evidence="2" type="ORF">F8M41_022753</name>
</gene>
<dbReference type="AlphaFoldDB" id="A0A8H4AEJ8"/>
<proteinExistence type="predicted"/>
<keyword evidence="3" id="KW-1185">Reference proteome</keyword>
<dbReference type="Gene3D" id="3.50.4.10">
    <property type="entry name" value="Hepatocyte Growth Factor"/>
    <property type="match status" value="1"/>
</dbReference>
<evidence type="ECO:0000313" key="3">
    <source>
        <dbReference type="Proteomes" id="UP000439903"/>
    </source>
</evidence>
<protein>
    <recommendedName>
        <fullName evidence="4">Apple domain-containing protein</fullName>
    </recommendedName>
</protein>
<name>A0A8H4AEJ8_GIGMA</name>
<evidence type="ECO:0000313" key="2">
    <source>
        <dbReference type="EMBL" id="KAF0485826.1"/>
    </source>
</evidence>
<sequence>MSKIIFNTIFIIFLTHLLLSTIDANYSHHSQPYKTCNNVTVIPEHACCRDGGLGRNQILDGSFGNNDFYKEIDNLNSPEECCKSCYEEPLCVNYIYILPTSDQPTSQCFLYGDSARGCFSNFQEIPTQISQYYGIVGCNYCRA</sequence>
<dbReference type="OrthoDB" id="10383594at2759"/>
<evidence type="ECO:0008006" key="4">
    <source>
        <dbReference type="Google" id="ProtNLM"/>
    </source>
</evidence>
<organism evidence="2 3">
    <name type="scientific">Gigaspora margarita</name>
    <dbReference type="NCBI Taxonomy" id="4874"/>
    <lineage>
        <taxon>Eukaryota</taxon>
        <taxon>Fungi</taxon>
        <taxon>Fungi incertae sedis</taxon>
        <taxon>Mucoromycota</taxon>
        <taxon>Glomeromycotina</taxon>
        <taxon>Glomeromycetes</taxon>
        <taxon>Diversisporales</taxon>
        <taxon>Gigasporaceae</taxon>
        <taxon>Gigaspora</taxon>
    </lineage>
</organism>
<comment type="caution">
    <text evidence="2">The sequence shown here is derived from an EMBL/GenBank/DDBJ whole genome shotgun (WGS) entry which is preliminary data.</text>
</comment>
<dbReference type="Proteomes" id="UP000439903">
    <property type="component" value="Unassembled WGS sequence"/>
</dbReference>
<evidence type="ECO:0000256" key="1">
    <source>
        <dbReference type="SAM" id="SignalP"/>
    </source>
</evidence>
<feature type="signal peptide" evidence="1">
    <location>
        <begin position="1"/>
        <end position="24"/>
    </location>
</feature>
<feature type="chain" id="PRO_5034778486" description="Apple domain-containing protein" evidence="1">
    <location>
        <begin position="25"/>
        <end position="143"/>
    </location>
</feature>